<dbReference type="InterPro" id="IPR016024">
    <property type="entry name" value="ARM-type_fold"/>
</dbReference>
<proteinExistence type="predicted"/>
<dbReference type="Pfam" id="PF08713">
    <property type="entry name" value="DNA_alkylation"/>
    <property type="match status" value="1"/>
</dbReference>
<gene>
    <name evidence="1" type="ORF">A6048_16745</name>
</gene>
<dbReference type="PANTHER" id="PTHR41291:SF1">
    <property type="entry name" value="DNA ALKYLATION REPAIR PROTEIN"/>
    <property type="match status" value="1"/>
</dbReference>
<dbReference type="SUPFAM" id="SSF48371">
    <property type="entry name" value="ARM repeat"/>
    <property type="match status" value="1"/>
</dbReference>
<dbReference type="PANTHER" id="PTHR41291">
    <property type="entry name" value="DNA ALKYLATION REPAIR PROTEIN"/>
    <property type="match status" value="1"/>
</dbReference>
<reference evidence="1 2" key="1">
    <citation type="submission" date="2016-04" db="EMBL/GenBank/DDBJ databases">
        <title>Complete genome sequence of the haloalkaliphilic hydrocarbon-degrading bacterium Dietzia psychralcaliphila ILA-1T, isolated from a drain of a fish product-processing plant.</title>
        <authorList>
            <person name="Zhao J."/>
            <person name="Hu B."/>
            <person name="Geng S."/>
            <person name="Nie Y."/>
            <person name="Tang Y."/>
        </authorList>
    </citation>
    <scope>NUCLEOTIDE SEQUENCE [LARGE SCALE GENOMIC DNA]</scope>
    <source>
        <strain evidence="1 2">ILA-1</strain>
    </source>
</reference>
<keyword evidence="2" id="KW-1185">Reference proteome</keyword>
<dbReference type="KEGG" id="dpc:A6048_16745"/>
<dbReference type="AlphaFoldDB" id="A0AAD0NPJ0"/>
<evidence type="ECO:0000313" key="2">
    <source>
        <dbReference type="Proteomes" id="UP000244903"/>
    </source>
</evidence>
<accession>A0AAD0NPJ0</accession>
<dbReference type="CDD" id="cd06561">
    <property type="entry name" value="AlkD_like"/>
    <property type="match status" value="1"/>
</dbReference>
<evidence type="ECO:0000313" key="1">
    <source>
        <dbReference type="EMBL" id="AWH96867.1"/>
    </source>
</evidence>
<sequence>MTTTTPALADVMAELSALEDPAIRAVNERHGDDHAVNLTKLRAVAKRIKKNQPFAVELWATGDSAARLLALLICRPKEFSAAELDEMLREARTRKVHDWLVGYVVMKGPHAEQLRREWLGDPDPVVAAAGWSLTADRVVKKPEGLDLPGLLSVIEAEMAGAHERLQWEMNTCLAQIGIQNPELRGRALEIGERLGVLRDYPTPAGCTSPYAPEWINEMVRRKEG</sequence>
<dbReference type="Gene3D" id="1.25.10.90">
    <property type="match status" value="1"/>
</dbReference>
<dbReference type="Proteomes" id="UP000244903">
    <property type="component" value="Chromosome"/>
</dbReference>
<dbReference type="EMBL" id="CP015453">
    <property type="protein sequence ID" value="AWH96867.1"/>
    <property type="molecule type" value="Genomic_DNA"/>
</dbReference>
<dbReference type="InterPro" id="IPR014825">
    <property type="entry name" value="DNA_alkylation"/>
</dbReference>
<dbReference type="RefSeq" id="WP_107746988.1">
    <property type="nucleotide sequence ID" value="NZ_CP015453.1"/>
</dbReference>
<organism evidence="1 2">
    <name type="scientific">Dietzia psychralcaliphila</name>
    <dbReference type="NCBI Taxonomy" id="139021"/>
    <lineage>
        <taxon>Bacteria</taxon>
        <taxon>Bacillati</taxon>
        <taxon>Actinomycetota</taxon>
        <taxon>Actinomycetes</taxon>
        <taxon>Mycobacteriales</taxon>
        <taxon>Dietziaceae</taxon>
        <taxon>Dietzia</taxon>
    </lineage>
</organism>
<protein>
    <submittedName>
        <fullName evidence="1">DNA alkylation repair protein</fullName>
    </submittedName>
</protein>
<name>A0AAD0NPJ0_9ACTN</name>